<organism evidence="1 2">
    <name type="scientific">Gigaspora margarita</name>
    <dbReference type="NCBI Taxonomy" id="4874"/>
    <lineage>
        <taxon>Eukaryota</taxon>
        <taxon>Fungi</taxon>
        <taxon>Fungi incertae sedis</taxon>
        <taxon>Mucoromycota</taxon>
        <taxon>Glomeromycotina</taxon>
        <taxon>Glomeromycetes</taxon>
        <taxon>Diversisporales</taxon>
        <taxon>Gigasporaceae</taxon>
        <taxon>Gigaspora</taxon>
    </lineage>
</organism>
<dbReference type="Proteomes" id="UP000789901">
    <property type="component" value="Unassembled WGS sequence"/>
</dbReference>
<keyword evidence="2" id="KW-1185">Reference proteome</keyword>
<gene>
    <name evidence="1" type="ORF">GMARGA_LOCUS6467</name>
</gene>
<evidence type="ECO:0000313" key="1">
    <source>
        <dbReference type="EMBL" id="CAG8592295.1"/>
    </source>
</evidence>
<comment type="caution">
    <text evidence="1">The sequence shown here is derived from an EMBL/GenBank/DDBJ whole genome shotgun (WGS) entry which is preliminary data.</text>
</comment>
<reference evidence="1 2" key="1">
    <citation type="submission" date="2021-06" db="EMBL/GenBank/DDBJ databases">
        <authorList>
            <person name="Kallberg Y."/>
            <person name="Tangrot J."/>
            <person name="Rosling A."/>
        </authorList>
    </citation>
    <scope>NUCLEOTIDE SEQUENCE [LARGE SCALE GENOMIC DNA]</scope>
    <source>
        <strain evidence="1 2">120-4 pot B 10/14</strain>
    </source>
</reference>
<name>A0ABN7UJ73_GIGMA</name>
<proteinExistence type="predicted"/>
<accession>A0ABN7UJ73</accession>
<sequence>MLVVMLFFVLTNAASINLKKRQDFPPPSLIQGQKCTGISNDILCTTGICRVNGLDTSKCQLTDERPEGTRCLKDAACQGGLVCNDGLCQPNTTQTPTTTTRNYGYISIWSIE</sequence>
<dbReference type="EMBL" id="CAJVQB010002936">
    <property type="protein sequence ID" value="CAG8592295.1"/>
    <property type="molecule type" value="Genomic_DNA"/>
</dbReference>
<protein>
    <submittedName>
        <fullName evidence="1">5967_t:CDS:1</fullName>
    </submittedName>
</protein>
<evidence type="ECO:0000313" key="2">
    <source>
        <dbReference type="Proteomes" id="UP000789901"/>
    </source>
</evidence>